<feature type="coiled-coil region" evidence="5">
    <location>
        <begin position="587"/>
        <end position="757"/>
    </location>
</feature>
<name>A0A8S4R237_9NEOP</name>
<feature type="compositionally biased region" description="Low complexity" evidence="6">
    <location>
        <begin position="1269"/>
        <end position="1284"/>
    </location>
</feature>
<feature type="coiled-coil region" evidence="5">
    <location>
        <begin position="311"/>
        <end position="370"/>
    </location>
</feature>
<keyword evidence="3" id="KW-0597">Phosphoprotein</keyword>
<evidence type="ECO:0000256" key="2">
    <source>
        <dbReference type="ARBA" id="ARBA00022490"/>
    </source>
</evidence>
<feature type="coiled-coil region" evidence="5">
    <location>
        <begin position="37"/>
        <end position="264"/>
    </location>
</feature>
<feature type="coiled-coil region" evidence="5">
    <location>
        <begin position="422"/>
        <end position="558"/>
    </location>
</feature>
<keyword evidence="9" id="KW-1185">Reference proteome</keyword>
<feature type="coiled-coil region" evidence="5">
    <location>
        <begin position="869"/>
        <end position="1224"/>
    </location>
</feature>
<evidence type="ECO:0000256" key="1">
    <source>
        <dbReference type="ARBA" id="ARBA00004496"/>
    </source>
</evidence>
<evidence type="ECO:0000313" key="8">
    <source>
        <dbReference type="EMBL" id="CAH2229924.1"/>
    </source>
</evidence>
<evidence type="ECO:0000313" key="9">
    <source>
        <dbReference type="Proteomes" id="UP000838756"/>
    </source>
</evidence>
<evidence type="ECO:0000256" key="4">
    <source>
        <dbReference type="ARBA" id="ARBA00023054"/>
    </source>
</evidence>
<keyword evidence="2" id="KW-0963">Cytoplasm</keyword>
<sequence length="1440" mass="165630">MDKHSEKSQDLAARKSPFDDLSRDELIAKCKGLLAIAQKAKQAKSELQSDVDKYKTQLQACETEKKNILDNVQMLQELVDSLTEQKLTYITEIDVVQNKVKVLSNKCNYYEDEINKLKADFVLKDQNINLHKITTALNLSDLDNEVTSLKRQNNRLLEENEQLITQLTELETRTEEFNNIGLQQREQLKVLEGKVQYDQSYEMKIEELNNRIKELEIYAKETGVENKPEFKEYEIRIEEVTKLYESEKSKLDKANIKLRSYKDKILKCANCINQLKNSRFILTKTVKEYSENIPKWQNEIINASKAFDIQMQKLNDENISLKEKLVQKEKELNNNMTITQRENADLSCQINEVKNANEDLGSQMLELKQKLDDTLTYNETLKKEITVLKSNESDAHKLHDQIQENNFLKEKLSQSLSKATKIKELEKTVTNLKEKNTVLEQQLKSEEETNEKKEKMFFQIKALESEKSILVNEKLNAKDAVIELENQNKILHDQCNKLKSDLLSLKEQFETLSVENIKIKKDYKSQKEDSIKDLKTETNSLKEHYDKLKSEYNNLLDLNGLLHEEVETLKLSLEQPNDDAEHFTDLNVFLQTDIVKLQTKLSAYKQENASLLIEVKESRSKIKEFDNLASEYEDAKSKLVGYKTENAELLNEMKEINQVLKERGESISKLQKAVSEMERLIETLEKDRDNMKTEKDDLLEKVDALENNLKNSEQMNINHNQALEKIVAEKDDALKSLQEKDTIIAGLKEDLEKLKQQSCASVDLPNEDMSTSTISRAEENTRMKDLDETFEDKYTKLRMFALKLKKKLNETTTQLQTSDQEKTKLKKMLADYTSENKQQQFISQDVIDSPETDESGLQKSDVFTLEAKLKEITADLEVSTAKVQSLEADIVMKKQQLATELESHKSTKEQLEKALRDVKKKNVLSLEMEDYERSMKDLTTKMEDNKKKIIQMESTIDMQEGTITAMKTQIKLLEEQLRTEETQNRLLKEELQQAIEDGKGKDSVINSKKDIITKLMQEVEDEKRKNEEADVEMTAVLSEKEKIIMSFGDERTELNSRLKKLEIKYADLNEKLQITNTELADIRAEYTSYKVRAQAVLRQNQTIDHSQEEQLKEEAAALKAQVDTLTQNLTTIQEQSSELNAEVETSRKKLSEASAEAARAHQRTARLQSDLTRLSQQLESERSQHKLQVSTLTQCYKSQISELETRLQKDTENLKKQITLLQEKAKAGRSDEECSRDKYMLPIIPRDEGSDGEMDINVSLIPREEGEGSESAPSPPLSKSLLTSGGRRSPVPLERLLEEGVPENETFDTSSLGLTPEQEIADLRRKILAQQQRVKHVTVLLAESEREGARLAQLSDLLKAELRRVRASANNAHNTEYMKNVTLKFLTLPPGDERSRLVPVLQKILTLSSDETHKIQAIAKGQDPNPSKGWGSYLPWPGGK</sequence>
<dbReference type="OrthoDB" id="1926336at2759"/>
<dbReference type="GO" id="GO:0005737">
    <property type="term" value="C:cytoplasm"/>
    <property type="evidence" value="ECO:0007669"/>
    <property type="project" value="UniProtKB-SubCell"/>
</dbReference>
<feature type="region of interest" description="Disordered" evidence="6">
    <location>
        <begin position="1264"/>
        <end position="1289"/>
    </location>
</feature>
<comment type="subcellular location">
    <subcellularLocation>
        <location evidence="1">Cytoplasm</location>
    </subcellularLocation>
</comment>
<dbReference type="SMART" id="SM00755">
    <property type="entry name" value="Grip"/>
    <property type="match status" value="1"/>
</dbReference>
<dbReference type="PANTHER" id="PTHR18902">
    <property type="entry name" value="NUCLEAR MITOTIC APPARATUS PROTEIN 1-RELATED"/>
    <property type="match status" value="1"/>
</dbReference>
<accession>A0A8S4R237</accession>
<dbReference type="SUPFAM" id="SSF57997">
    <property type="entry name" value="Tropomyosin"/>
    <property type="match status" value="1"/>
</dbReference>
<evidence type="ECO:0000259" key="7">
    <source>
        <dbReference type="PROSITE" id="PS50913"/>
    </source>
</evidence>
<dbReference type="EMBL" id="CAKXAJ010024756">
    <property type="protein sequence ID" value="CAH2229924.1"/>
    <property type="molecule type" value="Genomic_DNA"/>
</dbReference>
<dbReference type="PANTHER" id="PTHR18902:SF25">
    <property type="entry name" value="GRIP AND COILED-COIL DOMAIN-CONTAINING PROTEIN 2"/>
    <property type="match status" value="1"/>
</dbReference>
<feature type="region of interest" description="Disordered" evidence="6">
    <location>
        <begin position="1419"/>
        <end position="1440"/>
    </location>
</feature>
<organism evidence="8 9">
    <name type="scientific">Pararge aegeria aegeria</name>
    <dbReference type="NCBI Taxonomy" id="348720"/>
    <lineage>
        <taxon>Eukaryota</taxon>
        <taxon>Metazoa</taxon>
        <taxon>Ecdysozoa</taxon>
        <taxon>Arthropoda</taxon>
        <taxon>Hexapoda</taxon>
        <taxon>Insecta</taxon>
        <taxon>Pterygota</taxon>
        <taxon>Neoptera</taxon>
        <taxon>Endopterygota</taxon>
        <taxon>Lepidoptera</taxon>
        <taxon>Glossata</taxon>
        <taxon>Ditrysia</taxon>
        <taxon>Papilionoidea</taxon>
        <taxon>Nymphalidae</taxon>
        <taxon>Satyrinae</taxon>
        <taxon>Satyrini</taxon>
        <taxon>Parargina</taxon>
        <taxon>Pararge</taxon>
    </lineage>
</organism>
<feature type="domain" description="GRIP" evidence="7">
    <location>
        <begin position="1368"/>
        <end position="1418"/>
    </location>
</feature>
<dbReference type="Proteomes" id="UP000838756">
    <property type="component" value="Unassembled WGS sequence"/>
</dbReference>
<dbReference type="PROSITE" id="PS50913">
    <property type="entry name" value="GRIP"/>
    <property type="match status" value="1"/>
</dbReference>
<dbReference type="InterPro" id="IPR000237">
    <property type="entry name" value="GRIP_dom"/>
</dbReference>
<proteinExistence type="predicted"/>
<reference evidence="8" key="1">
    <citation type="submission" date="2022-03" db="EMBL/GenBank/DDBJ databases">
        <authorList>
            <person name="Lindestad O."/>
        </authorList>
    </citation>
    <scope>NUCLEOTIDE SEQUENCE</scope>
</reference>
<keyword evidence="4 5" id="KW-0175">Coiled coil</keyword>
<evidence type="ECO:0000256" key="5">
    <source>
        <dbReference type="SAM" id="Coils"/>
    </source>
</evidence>
<protein>
    <submittedName>
        <fullName evidence="8">Jg24533 protein</fullName>
    </submittedName>
</protein>
<gene>
    <name evidence="8" type="primary">jg24533</name>
    <name evidence="8" type="ORF">PAEG_LOCUS9206</name>
</gene>
<dbReference type="Pfam" id="PF01465">
    <property type="entry name" value="GRIP"/>
    <property type="match status" value="1"/>
</dbReference>
<dbReference type="InterPro" id="IPR051841">
    <property type="entry name" value="MT-Golgi_org_protein"/>
</dbReference>
<comment type="caution">
    <text evidence="8">The sequence shown here is derived from an EMBL/GenBank/DDBJ whole genome shotgun (WGS) entry which is preliminary data.</text>
</comment>
<evidence type="ECO:0000256" key="6">
    <source>
        <dbReference type="SAM" id="MobiDB-lite"/>
    </source>
</evidence>
<evidence type="ECO:0000256" key="3">
    <source>
        <dbReference type="ARBA" id="ARBA00022553"/>
    </source>
</evidence>